<dbReference type="Proteomes" id="UP000036356">
    <property type="component" value="Unassembled WGS sequence"/>
</dbReference>
<accession>A0A0J1FNG3</accession>
<organism evidence="8 9">
    <name type="scientific">Desulfosporosinus acididurans</name>
    <dbReference type="NCBI Taxonomy" id="476652"/>
    <lineage>
        <taxon>Bacteria</taxon>
        <taxon>Bacillati</taxon>
        <taxon>Bacillota</taxon>
        <taxon>Clostridia</taxon>
        <taxon>Eubacteriales</taxon>
        <taxon>Desulfitobacteriaceae</taxon>
        <taxon>Desulfosporosinus</taxon>
    </lineage>
</organism>
<evidence type="ECO:0000256" key="4">
    <source>
        <dbReference type="ARBA" id="ARBA00023143"/>
    </source>
</evidence>
<keyword evidence="8" id="KW-0282">Flagellum</keyword>
<protein>
    <recommendedName>
        <fullName evidence="3 6">Flagellar basal body rod protein FlgB</fullName>
    </recommendedName>
</protein>
<name>A0A0J1FNG3_9FIRM</name>
<comment type="subunit">
    <text evidence="6">The basal body constitutes a major portion of the flagellar organelle and consists of a number of rings mounted on a central rod.</text>
</comment>
<evidence type="ECO:0000256" key="1">
    <source>
        <dbReference type="ARBA" id="ARBA00004117"/>
    </source>
</evidence>
<sequence>MSGWLDGPVLSVLQKGLEASSLRQQVLSNNVANVDTPNFKRSDVDFQTVLGAALGKDGEILPMKETLPQHLSGVLGPDNNGVVLDQSTSLRNDGNNVDIDKEMSNVAENGLYYESLAHTISSQLGLLRMVIEQK</sequence>
<dbReference type="EMBL" id="LDZY01000010">
    <property type="protein sequence ID" value="KLU65029.1"/>
    <property type="molecule type" value="Genomic_DNA"/>
</dbReference>
<evidence type="ECO:0000259" key="7">
    <source>
        <dbReference type="Pfam" id="PF00460"/>
    </source>
</evidence>
<dbReference type="InterPro" id="IPR001444">
    <property type="entry name" value="Flag_bb_rod_N"/>
</dbReference>
<dbReference type="InterPro" id="IPR019776">
    <property type="entry name" value="Flagellar_basal_body_rod_CS"/>
</dbReference>
<dbReference type="PIRSF" id="PIRSF002889">
    <property type="entry name" value="Rod_FlgB"/>
    <property type="match status" value="1"/>
</dbReference>
<keyword evidence="8" id="KW-0969">Cilium</keyword>
<comment type="similarity">
    <text evidence="2 6">Belongs to the flagella basal body rod proteins family.</text>
</comment>
<dbReference type="AlphaFoldDB" id="A0A0J1FNG3"/>
<keyword evidence="9" id="KW-1185">Reference proteome</keyword>
<proteinExistence type="inferred from homology"/>
<reference evidence="8 9" key="1">
    <citation type="submission" date="2015-06" db="EMBL/GenBank/DDBJ databases">
        <title>Draft genome of the moderately acidophilic sulfate reducer Candidatus Desulfosporosinus acididurans strain M1.</title>
        <authorList>
            <person name="Poehlein A."/>
            <person name="Petzsch P."/>
            <person name="Johnson B.D."/>
            <person name="Schloemann M."/>
            <person name="Daniel R."/>
            <person name="Muehling M."/>
        </authorList>
    </citation>
    <scope>NUCLEOTIDE SEQUENCE [LARGE SCALE GENOMIC DNA]</scope>
    <source>
        <strain evidence="8 9">M1</strain>
    </source>
</reference>
<dbReference type="PATRIC" id="fig|476652.3.peg.3155"/>
<dbReference type="Pfam" id="PF00460">
    <property type="entry name" value="Flg_bb_rod"/>
    <property type="match status" value="1"/>
</dbReference>
<dbReference type="InterPro" id="IPR006300">
    <property type="entry name" value="FlgB"/>
</dbReference>
<dbReference type="STRING" id="476652.DEAC_c29960"/>
<dbReference type="PROSITE" id="PS00588">
    <property type="entry name" value="FLAGELLA_BB_ROD"/>
    <property type="match status" value="1"/>
</dbReference>
<dbReference type="RefSeq" id="WP_047810819.1">
    <property type="nucleotide sequence ID" value="NZ_LDZY01000010.1"/>
</dbReference>
<evidence type="ECO:0000313" key="9">
    <source>
        <dbReference type="Proteomes" id="UP000036356"/>
    </source>
</evidence>
<dbReference type="GO" id="GO:0030694">
    <property type="term" value="C:bacterial-type flagellum basal body, rod"/>
    <property type="evidence" value="ECO:0007669"/>
    <property type="project" value="InterPro"/>
</dbReference>
<comment type="caution">
    <text evidence="8">The sequence shown here is derived from an EMBL/GenBank/DDBJ whole genome shotgun (WGS) entry which is preliminary data.</text>
</comment>
<comment type="subcellular location">
    <subcellularLocation>
        <location evidence="1 6">Bacterial flagellum basal body</location>
    </subcellularLocation>
</comment>
<evidence type="ECO:0000256" key="2">
    <source>
        <dbReference type="ARBA" id="ARBA00009677"/>
    </source>
</evidence>
<evidence type="ECO:0000313" key="8">
    <source>
        <dbReference type="EMBL" id="KLU65029.1"/>
    </source>
</evidence>
<dbReference type="NCBIfam" id="TIGR01396">
    <property type="entry name" value="FlgB"/>
    <property type="match status" value="1"/>
</dbReference>
<dbReference type="PANTHER" id="PTHR30435">
    <property type="entry name" value="FLAGELLAR PROTEIN"/>
    <property type="match status" value="1"/>
</dbReference>
<gene>
    <name evidence="8" type="primary">flgB</name>
    <name evidence="8" type="ORF">DEAC_c29960</name>
</gene>
<feature type="domain" description="Flagellar basal body rod protein N-terminal" evidence="7">
    <location>
        <begin position="12"/>
        <end position="40"/>
    </location>
</feature>
<evidence type="ECO:0000256" key="3">
    <source>
        <dbReference type="ARBA" id="ARBA00014376"/>
    </source>
</evidence>
<dbReference type="PANTHER" id="PTHR30435:SF12">
    <property type="entry name" value="FLAGELLAR BASAL BODY ROD PROTEIN FLGB"/>
    <property type="match status" value="1"/>
</dbReference>
<keyword evidence="8" id="KW-0966">Cell projection</keyword>
<evidence type="ECO:0000256" key="6">
    <source>
        <dbReference type="PIRNR" id="PIRNR002889"/>
    </source>
</evidence>
<evidence type="ECO:0000256" key="5">
    <source>
        <dbReference type="ARBA" id="ARBA00024934"/>
    </source>
</evidence>
<comment type="function">
    <text evidence="5 6">Structural component of flagellum, the bacterial motility apparatus. Part of the rod structure of flagellar basal body.</text>
</comment>
<dbReference type="GO" id="GO:0071978">
    <property type="term" value="P:bacterial-type flagellum-dependent swarming motility"/>
    <property type="evidence" value="ECO:0007669"/>
    <property type="project" value="TreeGrafter"/>
</dbReference>
<keyword evidence="4 6" id="KW-0975">Bacterial flagellum</keyword>